<evidence type="ECO:0000259" key="2">
    <source>
        <dbReference type="SMART" id="SM00954"/>
    </source>
</evidence>
<comment type="caution">
    <text evidence="3">The sequence shown here is derived from an EMBL/GenBank/DDBJ whole genome shotgun (WGS) entry which is preliminary data.</text>
</comment>
<name>A0ABN0JG90_9GAMM</name>
<dbReference type="PANTHER" id="PTHR41773">
    <property type="entry name" value="GTP PYROPHOSPHATASE-RELATED"/>
    <property type="match status" value="1"/>
</dbReference>
<dbReference type="SUPFAM" id="SSF81301">
    <property type="entry name" value="Nucleotidyltransferase"/>
    <property type="match status" value="1"/>
</dbReference>
<dbReference type="SMART" id="SM00954">
    <property type="entry name" value="RelA_SpoT"/>
    <property type="match status" value="1"/>
</dbReference>
<sequence>MDLSEEHKNFLIDMGIKSERFEKLERDAEILIQIAQDYENHKNDLLDEASYIANKLQRCKGVHTVRSRIKDTSHLVEKIIRKWEATTVSEKYNSISKDNYKSIISDLVGVRAIYLFKNDWEIVHNHILAKWEQHEDVVIFYRNGDDLTKYKDYTDCKTEEHDKGYRSIHYIVPATKIDGQQVYCEIQTRTIFEEGWSEIDHKVRYPSFSDNPYLQEFLNIFNRIAGSADEMGSFVNSLRELIKINNFLEKNRKLSAELHQLKINELEKEIDQLFKDKAELKEIEAAYNLLKQAQEQRDQAEKEDHFISLEDYEIAREAFQDKIDSIKLSSHLQDHIKSLLPLQELMKSSIPLQEIMKSLTPLQDMITATLPTQELMKLSSSDFYKVNHSLQISSIKKKKNDDDKGEPEPA</sequence>
<dbReference type="CDD" id="cd05399">
    <property type="entry name" value="NT_Rel-Spo_like"/>
    <property type="match status" value="1"/>
</dbReference>
<dbReference type="Gene3D" id="3.30.460.10">
    <property type="entry name" value="Beta Polymerase, domain 2"/>
    <property type="match status" value="1"/>
</dbReference>
<dbReference type="InterPro" id="IPR007685">
    <property type="entry name" value="RelA_SpoT"/>
</dbReference>
<dbReference type="Proteomes" id="UP000013034">
    <property type="component" value="Unassembled WGS sequence"/>
</dbReference>
<gene>
    <name evidence="3" type="ORF">F993_01525</name>
</gene>
<evidence type="ECO:0000313" key="3">
    <source>
        <dbReference type="EMBL" id="ENU24209.1"/>
    </source>
</evidence>
<organism evidence="3 4">
    <name type="scientific">Acinetobacter proteolyticus</name>
    <dbReference type="NCBI Taxonomy" id="1776741"/>
    <lineage>
        <taxon>Bacteria</taxon>
        <taxon>Pseudomonadati</taxon>
        <taxon>Pseudomonadota</taxon>
        <taxon>Gammaproteobacteria</taxon>
        <taxon>Moraxellales</taxon>
        <taxon>Moraxellaceae</taxon>
        <taxon>Acinetobacter</taxon>
    </lineage>
</organism>
<dbReference type="InterPro" id="IPR043519">
    <property type="entry name" value="NT_sf"/>
</dbReference>
<protein>
    <recommendedName>
        <fullName evidence="2">RelA/SpoT domain-containing protein</fullName>
    </recommendedName>
</protein>
<feature type="domain" description="RelA/SpoT" evidence="2">
    <location>
        <begin position="67"/>
        <end position="211"/>
    </location>
</feature>
<keyword evidence="1" id="KW-0175">Coiled coil</keyword>
<keyword evidence="4" id="KW-1185">Reference proteome</keyword>
<accession>A0ABN0JG90</accession>
<dbReference type="EMBL" id="APOI01000014">
    <property type="protein sequence ID" value="ENU24209.1"/>
    <property type="molecule type" value="Genomic_DNA"/>
</dbReference>
<dbReference type="Pfam" id="PF04607">
    <property type="entry name" value="RelA_SpoT"/>
    <property type="match status" value="1"/>
</dbReference>
<dbReference type="PANTHER" id="PTHR41773:SF1">
    <property type="entry name" value="RELA_SPOT DOMAIN-CONTAINING PROTEIN"/>
    <property type="match status" value="1"/>
</dbReference>
<evidence type="ECO:0000313" key="4">
    <source>
        <dbReference type="Proteomes" id="UP000013034"/>
    </source>
</evidence>
<feature type="coiled-coil region" evidence="1">
    <location>
        <begin position="244"/>
        <end position="310"/>
    </location>
</feature>
<reference evidence="3 4" key="1">
    <citation type="submission" date="2013-02" db="EMBL/GenBank/DDBJ databases">
        <title>The Genome Sequence of Acinetobacter sp. NIPH 809.</title>
        <authorList>
            <consortium name="The Broad Institute Genome Sequencing Platform"/>
            <consortium name="The Broad Institute Genome Sequencing Center for Infectious Disease"/>
            <person name="Cerqueira G."/>
            <person name="Feldgarden M."/>
            <person name="Courvalin P."/>
            <person name="Perichon B."/>
            <person name="Grillot-Courvalin C."/>
            <person name="Clermont D."/>
            <person name="Rocha E."/>
            <person name="Yoon E.-J."/>
            <person name="Nemec A."/>
            <person name="Walker B."/>
            <person name="Young S.K."/>
            <person name="Zeng Q."/>
            <person name="Gargeya S."/>
            <person name="Fitzgerald M."/>
            <person name="Haas B."/>
            <person name="Abouelleil A."/>
            <person name="Alvarado L."/>
            <person name="Arachchi H.M."/>
            <person name="Berlin A.M."/>
            <person name="Chapman S.B."/>
            <person name="Dewar J."/>
            <person name="Goldberg J."/>
            <person name="Griggs A."/>
            <person name="Gujja S."/>
            <person name="Hansen M."/>
            <person name="Howarth C."/>
            <person name="Imamovic A."/>
            <person name="Larimer J."/>
            <person name="McCowan C."/>
            <person name="Murphy C."/>
            <person name="Neiman D."/>
            <person name="Pearson M."/>
            <person name="Priest M."/>
            <person name="Roberts A."/>
            <person name="Saif S."/>
            <person name="Shea T."/>
            <person name="Sisk P."/>
            <person name="Sykes S."/>
            <person name="Wortman J."/>
            <person name="Nusbaum C."/>
            <person name="Birren B."/>
        </authorList>
    </citation>
    <scope>NUCLEOTIDE SEQUENCE [LARGE SCALE GENOMIC DNA]</scope>
    <source>
        <strain evidence="3 4">NIPH 809</strain>
    </source>
</reference>
<proteinExistence type="predicted"/>
<dbReference type="RefSeq" id="WP_004653660.1">
    <property type="nucleotide sequence ID" value="NZ_KB849179.1"/>
</dbReference>
<evidence type="ECO:0000256" key="1">
    <source>
        <dbReference type="SAM" id="Coils"/>
    </source>
</evidence>